<accession>A0A392NNZ2</accession>
<comment type="caution">
    <text evidence="2">The sequence shown here is derived from an EMBL/GenBank/DDBJ whole genome shotgun (WGS) entry which is preliminary data.</text>
</comment>
<gene>
    <name evidence="2" type="ORF">A2U01_0022614</name>
</gene>
<name>A0A392NNZ2_9FABA</name>
<dbReference type="AlphaFoldDB" id="A0A392NNZ2"/>
<keyword evidence="3" id="KW-1185">Reference proteome</keyword>
<sequence>MIEVAVVMKIIRNCFRAWLDSNENLSIGVVSPYAAQVDTIQDILGQKYDKHEGFDVKVNTIDGFQGGEKDIIILSTIRTDCSTSIGFISNNQRTNVALTRA</sequence>
<dbReference type="Pfam" id="PF13087">
    <property type="entry name" value="AAA_12"/>
    <property type="match status" value="1"/>
</dbReference>
<reference evidence="2 3" key="1">
    <citation type="journal article" date="2018" name="Front. Plant Sci.">
        <title>Red Clover (Trifolium pratense) and Zigzag Clover (T. medium) - A Picture of Genomic Similarities and Differences.</title>
        <authorList>
            <person name="Dluhosova J."/>
            <person name="Istvanek J."/>
            <person name="Nedelnik J."/>
            <person name="Repkova J."/>
        </authorList>
    </citation>
    <scope>NUCLEOTIDE SEQUENCE [LARGE SCALE GENOMIC DNA]</scope>
    <source>
        <strain evidence="3">cv. 10/8</strain>
        <tissue evidence="2">Leaf</tissue>
    </source>
</reference>
<organism evidence="2 3">
    <name type="scientific">Trifolium medium</name>
    <dbReference type="NCBI Taxonomy" id="97028"/>
    <lineage>
        <taxon>Eukaryota</taxon>
        <taxon>Viridiplantae</taxon>
        <taxon>Streptophyta</taxon>
        <taxon>Embryophyta</taxon>
        <taxon>Tracheophyta</taxon>
        <taxon>Spermatophyta</taxon>
        <taxon>Magnoliopsida</taxon>
        <taxon>eudicotyledons</taxon>
        <taxon>Gunneridae</taxon>
        <taxon>Pentapetalae</taxon>
        <taxon>rosids</taxon>
        <taxon>fabids</taxon>
        <taxon>Fabales</taxon>
        <taxon>Fabaceae</taxon>
        <taxon>Papilionoideae</taxon>
        <taxon>50 kb inversion clade</taxon>
        <taxon>NPAAA clade</taxon>
        <taxon>Hologalegina</taxon>
        <taxon>IRL clade</taxon>
        <taxon>Trifolieae</taxon>
        <taxon>Trifolium</taxon>
    </lineage>
</organism>
<proteinExistence type="predicted"/>
<evidence type="ECO:0000313" key="2">
    <source>
        <dbReference type="EMBL" id="MCI01587.1"/>
    </source>
</evidence>
<dbReference type="InterPro" id="IPR047187">
    <property type="entry name" value="SF1_C_Upf1"/>
</dbReference>
<feature type="non-terminal residue" evidence="2">
    <location>
        <position position="101"/>
    </location>
</feature>
<dbReference type="Proteomes" id="UP000265520">
    <property type="component" value="Unassembled WGS sequence"/>
</dbReference>
<dbReference type="EMBL" id="LXQA010046535">
    <property type="protein sequence ID" value="MCI01587.1"/>
    <property type="molecule type" value="Genomic_DNA"/>
</dbReference>
<dbReference type="PANTHER" id="PTHR10887:SF515">
    <property type="entry name" value="P-LOOP CONTAINING NUCLEOSIDE TRIPHOSPHATE HYDROLASES SUPERFAMILY PROTEIN"/>
    <property type="match status" value="1"/>
</dbReference>
<dbReference type="InterPro" id="IPR045055">
    <property type="entry name" value="DNA2/NAM7-like"/>
</dbReference>
<dbReference type="InterPro" id="IPR041679">
    <property type="entry name" value="DNA2/NAM7-like_C"/>
</dbReference>
<feature type="domain" description="DNA2/NAM7 helicase-like C-terminal" evidence="1">
    <location>
        <begin position="3"/>
        <end position="101"/>
    </location>
</feature>
<evidence type="ECO:0000259" key="1">
    <source>
        <dbReference type="Pfam" id="PF13087"/>
    </source>
</evidence>
<dbReference type="InterPro" id="IPR027417">
    <property type="entry name" value="P-loop_NTPase"/>
</dbReference>
<dbReference type="SUPFAM" id="SSF52540">
    <property type="entry name" value="P-loop containing nucleoside triphosphate hydrolases"/>
    <property type="match status" value="1"/>
</dbReference>
<evidence type="ECO:0000313" key="3">
    <source>
        <dbReference type="Proteomes" id="UP000265520"/>
    </source>
</evidence>
<dbReference type="CDD" id="cd18808">
    <property type="entry name" value="SF1_C_Upf1"/>
    <property type="match status" value="1"/>
</dbReference>
<dbReference type="PANTHER" id="PTHR10887">
    <property type="entry name" value="DNA2/NAM7 HELICASE FAMILY"/>
    <property type="match status" value="1"/>
</dbReference>
<dbReference type="Gene3D" id="3.40.50.300">
    <property type="entry name" value="P-loop containing nucleotide triphosphate hydrolases"/>
    <property type="match status" value="1"/>
</dbReference>
<protein>
    <recommendedName>
        <fullName evidence="1">DNA2/NAM7 helicase-like C-terminal domain-containing protein</fullName>
    </recommendedName>
</protein>